<accession>A0A3N5AEY9</accession>
<sequence>MHLPPAGRAGKGFFFILMGPEGISRLHRAAPVVDAHCDTLSLLVHQTALRGEEAAGQVTPERLKQGGVNLQCFAVFVAPRHRGSYLRRALEQIDTFYRFLSLYAGELMPVCDRASLEGALVAGKIGAALCVEGGHVLEGSLGVLRVLRRLGVSCLTLTWNGRNELADGVLESGTGGGLTSFGREVVREMERLGMVVDVAHLAPAGFWDVLRLSRLPVIASHANARALCDHPRNLTDEQVRALAAKGGVIGVSFVPEFVDPEKPTLERVVDHIEHLAAVGGVACVGLGSDFDGTPQTVAGLEDPSCLPAITGALERRGWREEDIRKVLGQNFLRVFRDVWQ</sequence>
<dbReference type="GO" id="GO:0006508">
    <property type="term" value="P:proteolysis"/>
    <property type="evidence" value="ECO:0007669"/>
    <property type="project" value="InterPro"/>
</dbReference>
<dbReference type="CDD" id="cd01301">
    <property type="entry name" value="rDP_like"/>
    <property type="match status" value="1"/>
</dbReference>
<dbReference type="PANTHER" id="PTHR10443">
    <property type="entry name" value="MICROSOMAL DIPEPTIDASE"/>
    <property type="match status" value="1"/>
</dbReference>
<dbReference type="Proteomes" id="UP000282654">
    <property type="component" value="Unassembled WGS sequence"/>
</dbReference>
<organism evidence="1 2">
    <name type="scientific">Thermodesulfitimonas autotrophica</name>
    <dbReference type="NCBI Taxonomy" id="1894989"/>
    <lineage>
        <taxon>Bacteria</taxon>
        <taxon>Bacillati</taxon>
        <taxon>Bacillota</taxon>
        <taxon>Clostridia</taxon>
        <taxon>Thermoanaerobacterales</taxon>
        <taxon>Thermoanaerobacteraceae</taxon>
        <taxon>Thermodesulfitimonas</taxon>
    </lineage>
</organism>
<dbReference type="InterPro" id="IPR008257">
    <property type="entry name" value="Pept_M19"/>
</dbReference>
<name>A0A3N5AEY9_9THEO</name>
<dbReference type="SUPFAM" id="SSF51556">
    <property type="entry name" value="Metallo-dependent hydrolases"/>
    <property type="match status" value="1"/>
</dbReference>
<dbReference type="PROSITE" id="PS51365">
    <property type="entry name" value="RENAL_DIPEPTIDASE_2"/>
    <property type="match status" value="1"/>
</dbReference>
<dbReference type="GO" id="GO:0070573">
    <property type="term" value="F:metallodipeptidase activity"/>
    <property type="evidence" value="ECO:0007669"/>
    <property type="project" value="InterPro"/>
</dbReference>
<dbReference type="PANTHER" id="PTHR10443:SF12">
    <property type="entry name" value="DIPEPTIDASE"/>
    <property type="match status" value="1"/>
</dbReference>
<dbReference type="InterPro" id="IPR032466">
    <property type="entry name" value="Metal_Hydrolase"/>
</dbReference>
<reference evidence="1 2" key="1">
    <citation type="submission" date="2018-11" db="EMBL/GenBank/DDBJ databases">
        <title>Genomic Encyclopedia of Type Strains, Phase IV (KMG-IV): sequencing the most valuable type-strain genomes for metagenomic binning, comparative biology and taxonomic classification.</title>
        <authorList>
            <person name="Goeker M."/>
        </authorList>
    </citation>
    <scope>NUCLEOTIDE SEQUENCE [LARGE SCALE GENOMIC DNA]</scope>
    <source>
        <strain evidence="1 2">DSM 102936</strain>
    </source>
</reference>
<gene>
    <name evidence="1" type="ORF">EDD75_1631</name>
</gene>
<evidence type="ECO:0000313" key="2">
    <source>
        <dbReference type="Proteomes" id="UP000282654"/>
    </source>
</evidence>
<evidence type="ECO:0000313" key="1">
    <source>
        <dbReference type="EMBL" id="RPF42530.1"/>
    </source>
</evidence>
<dbReference type="Gene3D" id="3.20.20.140">
    <property type="entry name" value="Metal-dependent hydrolases"/>
    <property type="match status" value="1"/>
</dbReference>
<comment type="caution">
    <text evidence="1">The sequence shown here is derived from an EMBL/GenBank/DDBJ whole genome shotgun (WGS) entry which is preliminary data.</text>
</comment>
<protein>
    <submittedName>
        <fullName evidence="1">Membrane dipeptidase</fullName>
    </submittedName>
</protein>
<dbReference type="EMBL" id="RKRE01000003">
    <property type="protein sequence ID" value="RPF42530.1"/>
    <property type="molecule type" value="Genomic_DNA"/>
</dbReference>
<keyword evidence="2" id="KW-1185">Reference proteome</keyword>
<dbReference type="AlphaFoldDB" id="A0A3N5AEY9"/>
<dbReference type="Pfam" id="PF01244">
    <property type="entry name" value="Peptidase_M19"/>
    <property type="match status" value="1"/>
</dbReference>
<proteinExistence type="predicted"/>